<dbReference type="Proteomes" id="UP001472677">
    <property type="component" value="Unassembled WGS sequence"/>
</dbReference>
<keyword evidence="2" id="KW-1133">Transmembrane helix</keyword>
<keyword evidence="1" id="KW-0812">Transmembrane</keyword>
<evidence type="ECO:0000256" key="3">
    <source>
        <dbReference type="ARBA" id="ARBA00023136"/>
    </source>
</evidence>
<proteinExistence type="predicted"/>
<keyword evidence="5" id="KW-1185">Reference proteome</keyword>
<evidence type="ECO:0000313" key="5">
    <source>
        <dbReference type="Proteomes" id="UP001472677"/>
    </source>
</evidence>
<protein>
    <submittedName>
        <fullName evidence="4">Uncharacterized protein</fullName>
    </submittedName>
</protein>
<accession>A0ABR2DS07</accession>
<keyword evidence="3" id="KW-0472">Membrane</keyword>
<evidence type="ECO:0000256" key="1">
    <source>
        <dbReference type="ARBA" id="ARBA00022692"/>
    </source>
</evidence>
<sequence length="67" mass="7462">MTTNDGMFQYADRVDKLLMFVGTLASIGEGLQYPLTMLVLSKVINSYGDLNTKLSIDIVDKFLNLNT</sequence>
<dbReference type="InterPro" id="IPR036640">
    <property type="entry name" value="ABC1_TM_sf"/>
</dbReference>
<name>A0ABR2DS07_9ROSI</name>
<evidence type="ECO:0000256" key="2">
    <source>
        <dbReference type="ARBA" id="ARBA00022989"/>
    </source>
</evidence>
<dbReference type="EMBL" id="JBBPBM010000023">
    <property type="protein sequence ID" value="KAK8545697.1"/>
    <property type="molecule type" value="Genomic_DNA"/>
</dbReference>
<gene>
    <name evidence="4" type="ORF">V6N12_026522</name>
</gene>
<reference evidence="4 5" key="1">
    <citation type="journal article" date="2024" name="G3 (Bethesda)">
        <title>Genome assembly of Hibiscus sabdariffa L. provides insights into metabolisms of medicinal natural products.</title>
        <authorList>
            <person name="Kim T."/>
        </authorList>
    </citation>
    <scope>NUCLEOTIDE SEQUENCE [LARGE SCALE GENOMIC DNA]</scope>
    <source>
        <strain evidence="4">TK-2024</strain>
        <tissue evidence="4">Old leaves</tissue>
    </source>
</reference>
<evidence type="ECO:0000313" key="4">
    <source>
        <dbReference type="EMBL" id="KAK8545697.1"/>
    </source>
</evidence>
<organism evidence="4 5">
    <name type="scientific">Hibiscus sabdariffa</name>
    <name type="common">roselle</name>
    <dbReference type="NCBI Taxonomy" id="183260"/>
    <lineage>
        <taxon>Eukaryota</taxon>
        <taxon>Viridiplantae</taxon>
        <taxon>Streptophyta</taxon>
        <taxon>Embryophyta</taxon>
        <taxon>Tracheophyta</taxon>
        <taxon>Spermatophyta</taxon>
        <taxon>Magnoliopsida</taxon>
        <taxon>eudicotyledons</taxon>
        <taxon>Gunneridae</taxon>
        <taxon>Pentapetalae</taxon>
        <taxon>rosids</taxon>
        <taxon>malvids</taxon>
        <taxon>Malvales</taxon>
        <taxon>Malvaceae</taxon>
        <taxon>Malvoideae</taxon>
        <taxon>Hibiscus</taxon>
    </lineage>
</organism>
<comment type="caution">
    <text evidence="4">The sequence shown here is derived from an EMBL/GenBank/DDBJ whole genome shotgun (WGS) entry which is preliminary data.</text>
</comment>
<dbReference type="Gene3D" id="1.20.1560.10">
    <property type="entry name" value="ABC transporter type 1, transmembrane domain"/>
    <property type="match status" value="1"/>
</dbReference>